<protein>
    <submittedName>
        <fullName evidence="5">Transcriptional regulator, AraC family</fullName>
    </submittedName>
</protein>
<dbReference type="EMBL" id="CP001699">
    <property type="protein sequence ID" value="ACU64151.1"/>
    <property type="molecule type" value="Genomic_DNA"/>
</dbReference>
<dbReference type="Gene3D" id="1.10.10.60">
    <property type="entry name" value="Homeodomain-like"/>
    <property type="match status" value="1"/>
</dbReference>
<dbReference type="GO" id="GO:0043565">
    <property type="term" value="F:sequence-specific DNA binding"/>
    <property type="evidence" value="ECO:0007669"/>
    <property type="project" value="InterPro"/>
</dbReference>
<proteinExistence type="predicted"/>
<dbReference type="PROSITE" id="PS01124">
    <property type="entry name" value="HTH_ARAC_FAMILY_2"/>
    <property type="match status" value="1"/>
</dbReference>
<dbReference type="Proteomes" id="UP000002215">
    <property type="component" value="Chromosome"/>
</dbReference>
<dbReference type="Pfam" id="PF12833">
    <property type="entry name" value="HTH_18"/>
    <property type="match status" value="1"/>
</dbReference>
<name>A0A979GB51_CHIPD</name>
<organism evidence="5 6">
    <name type="scientific">Chitinophaga pinensis (strain ATCC 43595 / DSM 2588 / LMG 13176 / NBRC 15968 / NCIMB 11800 / UQM 2034)</name>
    <dbReference type="NCBI Taxonomy" id="485918"/>
    <lineage>
        <taxon>Bacteria</taxon>
        <taxon>Pseudomonadati</taxon>
        <taxon>Bacteroidota</taxon>
        <taxon>Chitinophagia</taxon>
        <taxon>Chitinophagales</taxon>
        <taxon>Chitinophagaceae</taxon>
        <taxon>Chitinophaga</taxon>
    </lineage>
</organism>
<dbReference type="InterPro" id="IPR018060">
    <property type="entry name" value="HTH_AraC"/>
</dbReference>
<dbReference type="PANTHER" id="PTHR46796:SF13">
    <property type="entry name" value="HTH-TYPE TRANSCRIPTIONAL ACTIVATOR RHAS"/>
    <property type="match status" value="1"/>
</dbReference>
<reference evidence="6" key="1">
    <citation type="submission" date="2009-08" db="EMBL/GenBank/DDBJ databases">
        <title>The complete genome of Chitinophaga pinensis DSM 2588.</title>
        <authorList>
            <consortium name="US DOE Joint Genome Institute (JGI-PGF)"/>
            <person name="Lucas S."/>
            <person name="Copeland A."/>
            <person name="Lapidus A."/>
            <person name="Glavina del Rio T."/>
            <person name="Dalin E."/>
            <person name="Tice H."/>
            <person name="Bruce D."/>
            <person name="Goodwin L."/>
            <person name="Pitluck S."/>
            <person name="Kyrpides N."/>
            <person name="Mavromatis K."/>
            <person name="Ivanova N."/>
            <person name="Mikhailova N."/>
            <person name="Sims D."/>
            <person name="Meinche L."/>
            <person name="Brettin T."/>
            <person name="Detter J.C."/>
            <person name="Han C."/>
            <person name="Larimer F."/>
            <person name="Land M."/>
            <person name="Hauser L."/>
            <person name="Markowitz V."/>
            <person name="Cheng J.-F."/>
            <person name="Hugenholtz P."/>
            <person name="Woyke T."/>
            <person name="Wu D."/>
            <person name="Spring S."/>
            <person name="Klenk H.-P."/>
            <person name="Eisen J.A."/>
        </authorList>
    </citation>
    <scope>NUCLEOTIDE SEQUENCE [LARGE SCALE GENOMIC DNA]</scope>
    <source>
        <strain evidence="6">ATCC 43595 / DSM 2588 / LMG 13176 / NBRC 15968 / NCIMB 11800 / UQM 2034</strain>
    </source>
</reference>
<evidence type="ECO:0000259" key="4">
    <source>
        <dbReference type="PROSITE" id="PS01124"/>
    </source>
</evidence>
<gene>
    <name evidence="5" type="ordered locus">Cpin_6750</name>
</gene>
<dbReference type="Pfam" id="PF20240">
    <property type="entry name" value="DUF6597"/>
    <property type="match status" value="1"/>
</dbReference>
<evidence type="ECO:0000256" key="2">
    <source>
        <dbReference type="ARBA" id="ARBA00023125"/>
    </source>
</evidence>
<dbReference type="PANTHER" id="PTHR46796">
    <property type="entry name" value="HTH-TYPE TRANSCRIPTIONAL ACTIVATOR RHAS-RELATED"/>
    <property type="match status" value="1"/>
</dbReference>
<accession>A0A979GB51</accession>
<feature type="domain" description="HTH araC/xylS-type" evidence="4">
    <location>
        <begin position="252"/>
        <end position="327"/>
    </location>
</feature>
<keyword evidence="2" id="KW-0238">DNA-binding</keyword>
<dbReference type="InterPro" id="IPR046532">
    <property type="entry name" value="DUF6597"/>
</dbReference>
<keyword evidence="3" id="KW-0804">Transcription</keyword>
<sequence>MQIAAIRCRKTESKEHFSNQKNLSSRYYYSLSNNIFTSNIIILHSLKTTTFIKTTPLHPFTNIRHLYTPIQPAIKQSAEHVTYREFLPHSQLQPFIYCYWQLKTTAPLSEQFNYRVVADGCIDIFFELNNPTDNYIMGFCKKYTAFVLENNFNYVGIRFLPTMFPQLFKVNAAELSNRFEHLSAVHPETAAFIATQLHDALQPGDISQIFDQYFLQVLSNAAIDEDPRLYNALALILDNCGVVDIEKDLNTGISSRQLRRLFGFYIGDSAKTFSKVVRFQHILKAKPSAQSLRQNKLFFDSGYYDQAHFIKEFRNFYGVTPSKAFGR</sequence>
<evidence type="ECO:0000313" key="5">
    <source>
        <dbReference type="EMBL" id="ACU64151.1"/>
    </source>
</evidence>
<evidence type="ECO:0000313" key="6">
    <source>
        <dbReference type="Proteomes" id="UP000002215"/>
    </source>
</evidence>
<evidence type="ECO:0000256" key="3">
    <source>
        <dbReference type="ARBA" id="ARBA00023163"/>
    </source>
</evidence>
<dbReference type="InterPro" id="IPR050204">
    <property type="entry name" value="AraC_XylS_family_regulators"/>
</dbReference>
<evidence type="ECO:0000256" key="1">
    <source>
        <dbReference type="ARBA" id="ARBA00023015"/>
    </source>
</evidence>
<dbReference type="KEGG" id="cpi:Cpin_6750"/>
<dbReference type="GO" id="GO:0003700">
    <property type="term" value="F:DNA-binding transcription factor activity"/>
    <property type="evidence" value="ECO:0007669"/>
    <property type="project" value="InterPro"/>
</dbReference>
<dbReference type="AlphaFoldDB" id="A0A979GB51"/>
<reference evidence="5 6" key="2">
    <citation type="journal article" date="2010" name="Stand. Genomic Sci.">
        <title>Complete genome sequence of Chitinophaga pinensis type strain (UQM 2034).</title>
        <authorList>
            <person name="Glavina Del Rio T."/>
            <person name="Abt B."/>
            <person name="Spring S."/>
            <person name="Lapidus A."/>
            <person name="Nolan M."/>
            <person name="Tice H."/>
            <person name="Copeland A."/>
            <person name="Cheng J.F."/>
            <person name="Chen F."/>
            <person name="Bruce D."/>
            <person name="Goodwin L."/>
            <person name="Pitluck S."/>
            <person name="Ivanova N."/>
            <person name="Mavromatis K."/>
            <person name="Mikhailova N."/>
            <person name="Pati A."/>
            <person name="Chen A."/>
            <person name="Palaniappan K."/>
            <person name="Land M."/>
            <person name="Hauser L."/>
            <person name="Chang Y.J."/>
            <person name="Jeffries C.D."/>
            <person name="Chain P."/>
            <person name="Saunders E."/>
            <person name="Detter J.C."/>
            <person name="Brettin T."/>
            <person name="Rohde M."/>
            <person name="Goker M."/>
            <person name="Bristow J."/>
            <person name="Eisen J.A."/>
            <person name="Markowitz V."/>
            <person name="Hugenholtz P."/>
            <person name="Kyrpides N.C."/>
            <person name="Klenk H.P."/>
            <person name="Lucas S."/>
        </authorList>
    </citation>
    <scope>NUCLEOTIDE SEQUENCE [LARGE SCALE GENOMIC DNA]</scope>
    <source>
        <strain evidence="6">ATCC 43595 / DSM 2588 / LMG 13176 / NBRC 15968 / NCIMB 11800 / UQM 2034</strain>
    </source>
</reference>
<keyword evidence="1" id="KW-0805">Transcription regulation</keyword>